<sequence length="206" mass="23989">MGKALFEKALEAAHAIPPGNLNKKELLHMGRTILHNLPELVEIQKELAARVSEEVNEQVEPSYNFLSLYKDVGFLTPHLDAPLAKWTLDLCLEQSAPWPVYFSQVVPWPEECLYEKENWINEIKHDTELRFTPRTLQPGDAVIFSGSSQWHYREPIQQAQRENFCHLVFFHFIPKGTSHFVRPVDWANYFNMPELARLAEHDARKK</sequence>
<evidence type="ECO:0000313" key="1">
    <source>
        <dbReference type="EMBL" id="MBD9362465.1"/>
    </source>
</evidence>
<gene>
    <name evidence="1" type="ORF">EBB_18510</name>
</gene>
<name>A0ABR9DHB5_9GAMM</name>
<reference evidence="1 2" key="1">
    <citation type="submission" date="2020-09" db="EMBL/GenBank/DDBJ databases">
        <title>Methylomonas albis sp. nov. and Methylomonas fluvii sp. nov.: Two cold-adapted methanotrophs from the River Elbe and an amended description of Methylovulum psychrotolerans strain Eb1.</title>
        <authorList>
            <person name="Bussmann I.K."/>
            <person name="Klings K.-W."/>
            <person name="Warnstedt J."/>
            <person name="Hoppert M."/>
            <person name="Saborowski A."/>
            <person name="Horn F."/>
            <person name="Liebner S."/>
        </authorList>
    </citation>
    <scope>NUCLEOTIDE SEQUENCE [LARGE SCALE GENOMIC DNA]</scope>
    <source>
        <strain evidence="1 2">EbB</strain>
    </source>
</reference>
<comment type="caution">
    <text evidence="1">The sequence shown here is derived from an EMBL/GenBank/DDBJ whole genome shotgun (WGS) entry which is preliminary data.</text>
</comment>
<dbReference type="RefSeq" id="WP_192395240.1">
    <property type="nucleotide sequence ID" value="NZ_CAJHIU010000003.1"/>
</dbReference>
<dbReference type="Proteomes" id="UP000641152">
    <property type="component" value="Unassembled WGS sequence"/>
</dbReference>
<dbReference type="EMBL" id="JACXST010000003">
    <property type="protein sequence ID" value="MBD9362465.1"/>
    <property type="molecule type" value="Genomic_DNA"/>
</dbReference>
<keyword evidence="2" id="KW-1185">Reference proteome</keyword>
<proteinExistence type="predicted"/>
<protein>
    <submittedName>
        <fullName evidence="1">Uncharacterized protein</fullName>
    </submittedName>
</protein>
<evidence type="ECO:0000313" key="2">
    <source>
        <dbReference type="Proteomes" id="UP000641152"/>
    </source>
</evidence>
<organism evidence="1 2">
    <name type="scientific">Methylomonas fluvii</name>
    <dbReference type="NCBI Taxonomy" id="1854564"/>
    <lineage>
        <taxon>Bacteria</taxon>
        <taxon>Pseudomonadati</taxon>
        <taxon>Pseudomonadota</taxon>
        <taxon>Gammaproteobacteria</taxon>
        <taxon>Methylococcales</taxon>
        <taxon>Methylococcaceae</taxon>
        <taxon>Methylomonas</taxon>
    </lineage>
</organism>
<accession>A0ABR9DHB5</accession>